<proteinExistence type="predicted"/>
<organism evidence="2 3">
    <name type="scientific">Trifolium medium</name>
    <dbReference type="NCBI Taxonomy" id="97028"/>
    <lineage>
        <taxon>Eukaryota</taxon>
        <taxon>Viridiplantae</taxon>
        <taxon>Streptophyta</taxon>
        <taxon>Embryophyta</taxon>
        <taxon>Tracheophyta</taxon>
        <taxon>Spermatophyta</taxon>
        <taxon>Magnoliopsida</taxon>
        <taxon>eudicotyledons</taxon>
        <taxon>Gunneridae</taxon>
        <taxon>Pentapetalae</taxon>
        <taxon>rosids</taxon>
        <taxon>fabids</taxon>
        <taxon>Fabales</taxon>
        <taxon>Fabaceae</taxon>
        <taxon>Papilionoideae</taxon>
        <taxon>50 kb inversion clade</taxon>
        <taxon>NPAAA clade</taxon>
        <taxon>Hologalegina</taxon>
        <taxon>IRL clade</taxon>
        <taxon>Trifolieae</taxon>
        <taxon>Trifolium</taxon>
    </lineage>
</organism>
<dbReference type="EMBL" id="LXQA010167157">
    <property type="protein sequence ID" value="MCI28664.1"/>
    <property type="molecule type" value="Genomic_DNA"/>
</dbReference>
<feature type="non-terminal residue" evidence="2">
    <location>
        <position position="23"/>
    </location>
</feature>
<name>A0A392QXT2_9FABA</name>
<reference evidence="2 3" key="1">
    <citation type="journal article" date="2018" name="Front. Plant Sci.">
        <title>Red Clover (Trifolium pratense) and Zigzag Clover (T. medium) - A Picture of Genomic Similarities and Differences.</title>
        <authorList>
            <person name="Dluhosova J."/>
            <person name="Istvanek J."/>
            <person name="Nedelnik J."/>
            <person name="Repkova J."/>
        </authorList>
    </citation>
    <scope>NUCLEOTIDE SEQUENCE [LARGE SCALE GENOMIC DNA]</scope>
    <source>
        <strain evidence="3">cv. 10/8</strain>
        <tissue evidence="2">Leaf</tissue>
    </source>
</reference>
<protein>
    <submittedName>
        <fullName evidence="2">Uncharacterized protein</fullName>
    </submittedName>
</protein>
<evidence type="ECO:0000313" key="3">
    <source>
        <dbReference type="Proteomes" id="UP000265520"/>
    </source>
</evidence>
<feature type="region of interest" description="Disordered" evidence="1">
    <location>
        <begin position="1"/>
        <end position="23"/>
    </location>
</feature>
<sequence>MTLMRHNNKKIADLNRSGRIRDQ</sequence>
<dbReference type="AlphaFoldDB" id="A0A392QXT2"/>
<evidence type="ECO:0000256" key="1">
    <source>
        <dbReference type="SAM" id="MobiDB-lite"/>
    </source>
</evidence>
<dbReference type="Proteomes" id="UP000265520">
    <property type="component" value="Unassembled WGS sequence"/>
</dbReference>
<keyword evidence="3" id="KW-1185">Reference proteome</keyword>
<comment type="caution">
    <text evidence="2">The sequence shown here is derived from an EMBL/GenBank/DDBJ whole genome shotgun (WGS) entry which is preliminary data.</text>
</comment>
<accession>A0A392QXT2</accession>
<evidence type="ECO:0000313" key="2">
    <source>
        <dbReference type="EMBL" id="MCI28664.1"/>
    </source>
</evidence>